<evidence type="ECO:0000313" key="4">
    <source>
        <dbReference type="WBParaSite" id="ECPE_0000814601-mRNA-1"/>
    </source>
</evidence>
<dbReference type="AlphaFoldDB" id="A0A183AMD9"/>
<accession>A0A183AMD9</accession>
<gene>
    <name evidence="2" type="ORF">ECPE_LOCUS8124</name>
</gene>
<reference evidence="4" key="1">
    <citation type="submission" date="2016-06" db="UniProtKB">
        <authorList>
            <consortium name="WormBaseParasite"/>
        </authorList>
    </citation>
    <scope>IDENTIFICATION</scope>
</reference>
<dbReference type="WBParaSite" id="ECPE_0000814601-mRNA-1">
    <property type="protein sequence ID" value="ECPE_0000814601-mRNA-1"/>
    <property type="gene ID" value="ECPE_0000814601"/>
</dbReference>
<reference evidence="2 3" key="2">
    <citation type="submission" date="2018-11" db="EMBL/GenBank/DDBJ databases">
        <authorList>
            <consortium name="Pathogen Informatics"/>
        </authorList>
    </citation>
    <scope>NUCLEOTIDE SEQUENCE [LARGE SCALE GENOMIC DNA]</scope>
    <source>
        <strain evidence="2 3">Egypt</strain>
    </source>
</reference>
<keyword evidence="3" id="KW-1185">Reference proteome</keyword>
<evidence type="ECO:0000313" key="2">
    <source>
        <dbReference type="EMBL" id="VDP82811.1"/>
    </source>
</evidence>
<evidence type="ECO:0000256" key="1">
    <source>
        <dbReference type="SAM" id="SignalP"/>
    </source>
</evidence>
<name>A0A183AMD9_9TREM</name>
<organism evidence="4">
    <name type="scientific">Echinostoma caproni</name>
    <dbReference type="NCBI Taxonomy" id="27848"/>
    <lineage>
        <taxon>Eukaryota</taxon>
        <taxon>Metazoa</taxon>
        <taxon>Spiralia</taxon>
        <taxon>Lophotrochozoa</taxon>
        <taxon>Platyhelminthes</taxon>
        <taxon>Trematoda</taxon>
        <taxon>Digenea</taxon>
        <taxon>Plagiorchiida</taxon>
        <taxon>Echinostomata</taxon>
        <taxon>Echinostomatoidea</taxon>
        <taxon>Echinostomatidae</taxon>
        <taxon>Echinostoma</taxon>
    </lineage>
</organism>
<keyword evidence="1" id="KW-0732">Signal</keyword>
<feature type="signal peptide" evidence="1">
    <location>
        <begin position="1"/>
        <end position="34"/>
    </location>
</feature>
<evidence type="ECO:0000313" key="3">
    <source>
        <dbReference type="Proteomes" id="UP000272942"/>
    </source>
</evidence>
<dbReference type="Proteomes" id="UP000272942">
    <property type="component" value="Unassembled WGS sequence"/>
</dbReference>
<sequence>MALFRPESGIRQGFPLFTFLFNFVIDLIFETALSSCEDRGIDLLPGGKQSDLEYANDIVLLSKDPVDIRDPQVVWRWQLSGVLDFDPKSKLWLVQKVSKDGRIVDPSGKPVVNGGLLRNGTFVELRSQYWIPRIQLMFLAEDPDVFAQRIASAYKERQKHEAGLRYNLYLDCMPNEGIGELSGSVIKHMLFLAKDDTCTVKNFQGVEETAQNLQKEVMYDYWRSTLEIPKYDFDAMFDKFSALSMLTKPEAISALCKAQYECLEVRSKSMFHVPISKHMRLEEFEQTQSMMTVQVALFLKDAWLDNLRKYIRTCLRDSGKGWFNIYETDFYVYSQSKLKKLMELGKYCMQDTMRYLVMDSLTSLVNMVHLVLDADGPHYSTPLRNFITTLVSLFDKAINSVQDVPQLERFVMEGISCAENPLLEAVGIHEPPVEVLRENLQEYVAAAIIPMEAYARKYEQFMELTMLDINAYLK</sequence>
<dbReference type="EMBL" id="UZAN01045543">
    <property type="protein sequence ID" value="VDP82811.1"/>
    <property type="molecule type" value="Genomic_DNA"/>
</dbReference>
<proteinExistence type="predicted"/>
<feature type="chain" id="PRO_5043138121" evidence="1">
    <location>
        <begin position="35"/>
        <end position="474"/>
    </location>
</feature>
<protein>
    <submittedName>
        <fullName evidence="4">Reverse transcriptase domain-containing protein</fullName>
    </submittedName>
</protein>
<dbReference type="OrthoDB" id="447173at2759"/>